<dbReference type="InterPro" id="IPR011330">
    <property type="entry name" value="Glyco_hydro/deAcase_b/a-brl"/>
</dbReference>
<dbReference type="InterPro" id="IPR052046">
    <property type="entry name" value="GH57_Enzymes"/>
</dbReference>
<keyword evidence="4" id="KW-0378">Hydrolase</keyword>
<proteinExistence type="inferred from homology"/>
<dbReference type="Pfam" id="PF03065">
    <property type="entry name" value="Glyco_hydro_57"/>
    <property type="match status" value="1"/>
</dbReference>
<name>A0AAU6UZV4_UNCXX</name>
<dbReference type="EMBL" id="CP095354">
    <property type="protein sequence ID" value="XAG79891.1"/>
    <property type="molecule type" value="Genomic_DNA"/>
</dbReference>
<keyword evidence="2" id="KW-0119">Carbohydrate metabolism</keyword>
<comment type="similarity">
    <text evidence="1">Belongs to the glycosyl hydrolase 57 family.</text>
</comment>
<dbReference type="GO" id="GO:0005975">
    <property type="term" value="P:carbohydrate metabolic process"/>
    <property type="evidence" value="ECO:0007669"/>
    <property type="project" value="InterPro"/>
</dbReference>
<accession>A0AAU6UZV4</accession>
<organism evidence="4">
    <name type="scientific">bacterium 19NY03SH02</name>
    <dbReference type="NCBI Taxonomy" id="2920631"/>
    <lineage>
        <taxon>Bacteria</taxon>
    </lineage>
</organism>
<sequence>MPASNIRVALYTVFHLNLAFSSVETEQHSEVVKRCYWPLLQLAEGSIPVGLELTAYTLECINAVDPAWVIRFKELLEQQKCELVASGDSQIIGPLIPAEVNCANLRLGQEAYQRLLGISPRLAYLNEQAVSAGLLDIYIDEGFEAVVVEWDNPFSHNPEWQRERLMRPQSLKSASGRQIKVIWNHAIAFQKFQRYVHGELTLEDYLQYLRKVLKPGTLAFPVYGSDAEVFDFRPGRYHTEAEPISGEWQRIAQLFMALNDLDGYQWSLPSKLLQHWQGLEPLALTNAQHPVSVKKQAKYNITRWGLSGRNDLHLNSLCYQRLAELKAQPNTDDASWRDLCRLWASDLRTHLTQARYEALTLTKMASAAPTFTPWQTRKDIHIHYDEARRRLEVQTPDIRLTLNGNRGLAIDTLAFASHDFEAVVGTLSHGYFDHISYGVDFYSNHLLLERFRDRDRVADLNRVEYQLGEQDGCLVIYCRQALKSGAILKWYRLEGERLFSGFHFEESSRPEASVRLGFMTLLDCEQRAWYQTRLGGHRDEYFQITSDMDQGAPISSIVSSSSALGATSGSICFGTRARGIRIDWNPALCATLPMISSKKIDEQYLNRLWFSLAEADETLKPGGQLLSLELCISPVSQTSPPSATETPKTEEQSL</sequence>
<dbReference type="SUPFAM" id="SSF88713">
    <property type="entry name" value="Glycoside hydrolase/deacetylase"/>
    <property type="match status" value="1"/>
</dbReference>
<dbReference type="InterPro" id="IPR004300">
    <property type="entry name" value="Glyco_hydro_57_N"/>
</dbReference>
<reference evidence="4" key="1">
    <citation type="submission" date="2022-03" db="EMBL/GenBank/DDBJ databases">
        <title>Sea Food Isolates.</title>
        <authorList>
            <person name="Li c."/>
        </authorList>
    </citation>
    <scope>NUCLEOTIDE SEQUENCE</scope>
    <source>
        <strain evidence="4">19NY03SH02</strain>
    </source>
</reference>
<gene>
    <name evidence="4" type="ORF">MRN14_15695</name>
</gene>
<dbReference type="Gene3D" id="3.20.110.20">
    <property type="match status" value="1"/>
</dbReference>
<dbReference type="PANTHER" id="PTHR36306:SF1">
    <property type="entry name" value="ALPHA-AMYLASE-RELATED"/>
    <property type="match status" value="1"/>
</dbReference>
<dbReference type="CDD" id="cd10794">
    <property type="entry name" value="GH57N_PfGalA_like"/>
    <property type="match status" value="1"/>
</dbReference>
<evidence type="ECO:0000256" key="1">
    <source>
        <dbReference type="ARBA" id="ARBA00006821"/>
    </source>
</evidence>
<protein>
    <submittedName>
        <fullName evidence="4">Glycoside hydrolase</fullName>
    </submittedName>
</protein>
<feature type="domain" description="Glycoside hydrolase family 57 N-terminal" evidence="3">
    <location>
        <begin position="24"/>
        <end position="237"/>
    </location>
</feature>
<evidence type="ECO:0000256" key="2">
    <source>
        <dbReference type="ARBA" id="ARBA00023277"/>
    </source>
</evidence>
<dbReference type="PANTHER" id="PTHR36306">
    <property type="entry name" value="ALPHA-AMYLASE-RELATED-RELATED"/>
    <property type="match status" value="1"/>
</dbReference>
<evidence type="ECO:0000313" key="4">
    <source>
        <dbReference type="EMBL" id="XAG79891.1"/>
    </source>
</evidence>
<dbReference type="AlphaFoldDB" id="A0AAU6UZV4"/>
<evidence type="ECO:0000259" key="3">
    <source>
        <dbReference type="Pfam" id="PF03065"/>
    </source>
</evidence>
<dbReference type="GO" id="GO:0016787">
    <property type="term" value="F:hydrolase activity"/>
    <property type="evidence" value="ECO:0007669"/>
    <property type="project" value="UniProtKB-KW"/>
</dbReference>